<evidence type="ECO:0000256" key="5">
    <source>
        <dbReference type="ARBA" id="ARBA00022525"/>
    </source>
</evidence>
<evidence type="ECO:0000256" key="2">
    <source>
        <dbReference type="ARBA" id="ARBA00004613"/>
    </source>
</evidence>
<dbReference type="GO" id="GO:0003835">
    <property type="term" value="F:beta-galactoside alpha-2,6-sialyltransferase activity"/>
    <property type="evidence" value="ECO:0007669"/>
    <property type="project" value="UniProtKB-EC"/>
</dbReference>
<keyword evidence="13" id="KW-1015">Disulfide bond</keyword>
<sequence>MFCSTFLFVALFLCVAFFCQFKLVSRSRDQNLIRRRPVLRGGAKPMYTDPQKLPGIIPGDPRRPIPVLSSSNHSHEARDSSSKRKQREPPGFFSRLLPRPFTRALETLFGGRRKGELSGRGSDAEFFGPNGLLGEVWDDEMSSSMLGTRMKKVVQNYQAMNKYGVELSGPGGVSGTPKLSGPELLCQLKDKVEVATLTPDLQPFSLLPWATQLPPQQLTSDLGPYKSCAVVSSAGSLRYSGLGKEIGETFTVMASDDHRFLSSSLYSSGVLVAWDPAPFSADLTKWFNRTDYPIFAQYQRYRRLHPLQPFYILHPRFEWQIWQRIQDNMAEPIQKNPPSSGMLGTVLMMSLCEVVHVYEFLPSRRKTELCHYYQRFYDAACTLGAYHPLLYEKNLVKRMNQGADRDIYTNGRVTLPGFRKLNCSQTAGGDR</sequence>
<evidence type="ECO:0000256" key="3">
    <source>
        <dbReference type="ARBA" id="ARBA00004922"/>
    </source>
</evidence>
<feature type="chain" id="PRO_5018729569" description="Beta-galactoside alpha-2,6-sialyltransferase 1" evidence="23">
    <location>
        <begin position="27"/>
        <end position="431"/>
    </location>
</feature>
<evidence type="ECO:0000256" key="10">
    <source>
        <dbReference type="ARBA" id="ARBA00022989"/>
    </source>
</evidence>
<evidence type="ECO:0000256" key="1">
    <source>
        <dbReference type="ARBA" id="ARBA00004447"/>
    </source>
</evidence>
<evidence type="ECO:0000256" key="15">
    <source>
        <dbReference type="ARBA" id="ARBA00034249"/>
    </source>
</evidence>
<keyword evidence="5" id="KW-0964">Secreted</keyword>
<evidence type="ECO:0000256" key="6">
    <source>
        <dbReference type="ARBA" id="ARBA00022676"/>
    </source>
</evidence>
<evidence type="ECO:0000256" key="4">
    <source>
        <dbReference type="ARBA" id="ARBA00006003"/>
    </source>
</evidence>
<keyword evidence="11" id="KW-0333">Golgi apparatus</keyword>
<dbReference type="PANTHER" id="PTHR46059">
    <property type="entry name" value="BETA-GALACTOSIDE ALPHA-2,6-SIALYLTRANSFERASE"/>
    <property type="match status" value="1"/>
</dbReference>
<dbReference type="FunFam" id="3.90.1480.20:FF:000012">
    <property type="entry name" value="ST6 beta-galactoside alpha-2,6-sialyltransferase 1"/>
    <property type="match status" value="1"/>
</dbReference>
<organism evidence="24 25">
    <name type="scientific">Neolamprologus brichardi</name>
    <name type="common">Fairy cichlid</name>
    <name type="synonym">Lamprologus brichardi</name>
    <dbReference type="NCBI Taxonomy" id="32507"/>
    <lineage>
        <taxon>Eukaryota</taxon>
        <taxon>Metazoa</taxon>
        <taxon>Chordata</taxon>
        <taxon>Craniata</taxon>
        <taxon>Vertebrata</taxon>
        <taxon>Euteleostomi</taxon>
        <taxon>Actinopterygii</taxon>
        <taxon>Neopterygii</taxon>
        <taxon>Teleostei</taxon>
        <taxon>Neoteleostei</taxon>
        <taxon>Acanthomorphata</taxon>
        <taxon>Ovalentaria</taxon>
        <taxon>Cichlomorphae</taxon>
        <taxon>Cichliformes</taxon>
        <taxon>Cichlidae</taxon>
        <taxon>African cichlids</taxon>
        <taxon>Pseudocrenilabrinae</taxon>
        <taxon>Lamprologini</taxon>
        <taxon>Neolamprologus</taxon>
    </lineage>
</organism>
<comment type="similarity">
    <text evidence="4">Belongs to the glycosyltransferase 29 family.</text>
</comment>
<dbReference type="AlphaFoldDB" id="A0A3Q4MVK3"/>
<dbReference type="InterPro" id="IPR038578">
    <property type="entry name" value="GT29-like_sf"/>
</dbReference>
<feature type="region of interest" description="Disordered" evidence="22">
    <location>
        <begin position="41"/>
        <end position="96"/>
    </location>
</feature>
<evidence type="ECO:0000256" key="21">
    <source>
        <dbReference type="PIRSR" id="PIRSR005557-2"/>
    </source>
</evidence>
<dbReference type="Ensembl" id="ENSNBRT00000021073.1">
    <property type="protein sequence ID" value="ENSNBRP00000020519.1"/>
    <property type="gene ID" value="ENSNBRG00000015783.1"/>
</dbReference>
<evidence type="ECO:0000256" key="18">
    <source>
        <dbReference type="ARBA" id="ARBA00076526"/>
    </source>
</evidence>
<keyword evidence="14" id="KW-0325">Glycoprotein</keyword>
<keyword evidence="6" id="KW-0328">Glycosyltransferase</keyword>
<reference evidence="24" key="2">
    <citation type="submission" date="2025-09" db="UniProtKB">
        <authorList>
            <consortium name="Ensembl"/>
        </authorList>
    </citation>
    <scope>IDENTIFICATION</scope>
</reference>
<protein>
    <recommendedName>
        <fullName evidence="17">Beta-galactoside alpha-2,6-sialyltransferase 1</fullName>
        <ecNumber evidence="16">2.4.3.1</ecNumber>
    </recommendedName>
    <alternativeName>
        <fullName evidence="20">CMP-N-acetylneuraminate-beta-galactosamide-alpha-2,6-sialyltransferase 1</fullName>
    </alternativeName>
    <alternativeName>
        <fullName evidence="19">ST6Gal I</fullName>
    </alternativeName>
    <alternativeName>
        <fullName evidence="18">Sialyltransferase 1</fullName>
    </alternativeName>
</protein>
<dbReference type="Gene3D" id="3.90.1480.20">
    <property type="entry name" value="Glycosyl transferase family 29"/>
    <property type="match status" value="2"/>
</dbReference>
<evidence type="ECO:0000256" key="9">
    <source>
        <dbReference type="ARBA" id="ARBA00022968"/>
    </source>
</evidence>
<dbReference type="STRING" id="32507.ENSNBRP00000020519"/>
<dbReference type="Proteomes" id="UP000261580">
    <property type="component" value="Unassembled WGS sequence"/>
</dbReference>
<name>A0A3Q4MVK3_NEOBR</name>
<evidence type="ECO:0000256" key="8">
    <source>
        <dbReference type="ARBA" id="ARBA00022692"/>
    </source>
</evidence>
<evidence type="ECO:0000256" key="7">
    <source>
        <dbReference type="ARBA" id="ARBA00022679"/>
    </source>
</evidence>
<dbReference type="Bgee" id="ENSNBRG00000015783">
    <property type="expression patterns" value="Expressed in brain and 2 other cell types or tissues"/>
</dbReference>
<keyword evidence="12" id="KW-0472">Membrane</keyword>
<evidence type="ECO:0000313" key="24">
    <source>
        <dbReference type="Ensembl" id="ENSNBRP00000020519.1"/>
    </source>
</evidence>
<feature type="signal peptide" evidence="23">
    <location>
        <begin position="1"/>
        <end position="26"/>
    </location>
</feature>
<dbReference type="GeneTree" id="ENSGT00940000157053"/>
<evidence type="ECO:0000256" key="20">
    <source>
        <dbReference type="ARBA" id="ARBA00080062"/>
    </source>
</evidence>
<keyword evidence="7" id="KW-0808">Transferase</keyword>
<evidence type="ECO:0000256" key="14">
    <source>
        <dbReference type="ARBA" id="ARBA00023180"/>
    </source>
</evidence>
<evidence type="ECO:0000256" key="23">
    <source>
        <dbReference type="SAM" id="SignalP"/>
    </source>
</evidence>
<dbReference type="EC" id="2.4.3.1" evidence="16"/>
<comment type="pathway">
    <text evidence="3">Protein modification; protein glycosylation.</text>
</comment>
<dbReference type="FunFam" id="3.90.1480.20:FF:000030">
    <property type="entry name" value="ST6 beta-galactosamide alpha-2,6-sialyltranferase 1"/>
    <property type="match status" value="1"/>
</dbReference>
<dbReference type="Pfam" id="PF00777">
    <property type="entry name" value="Glyco_transf_29"/>
    <property type="match status" value="1"/>
</dbReference>
<feature type="disulfide bond" evidence="21">
    <location>
        <begin position="228"/>
        <end position="352"/>
    </location>
</feature>
<keyword evidence="10" id="KW-1133">Transmembrane helix</keyword>
<comment type="catalytic activity">
    <reaction evidence="15">
        <text>a beta-D-galactoside + CMP-N-acetyl-beta-neuraminate = an N-acetyl-alpha-neuraminyl-(2-&gt;6)-beta-D-galactosyl derivative + CMP + H(+)</text>
        <dbReference type="Rhea" id="RHEA:52104"/>
        <dbReference type="ChEBI" id="CHEBI:15378"/>
        <dbReference type="ChEBI" id="CHEBI:28034"/>
        <dbReference type="ChEBI" id="CHEBI:57812"/>
        <dbReference type="ChEBI" id="CHEBI:60377"/>
        <dbReference type="ChEBI" id="CHEBI:136398"/>
        <dbReference type="EC" id="2.4.3.1"/>
    </reaction>
</comment>
<comment type="subcellular location">
    <subcellularLocation>
        <location evidence="1">Golgi apparatus</location>
        <location evidence="1">Golgi stack membrane</location>
        <topology evidence="1">Single-pass type II membrane protein</topology>
    </subcellularLocation>
    <subcellularLocation>
        <location evidence="2">Secreted</location>
    </subcellularLocation>
</comment>
<dbReference type="InterPro" id="IPR001675">
    <property type="entry name" value="Glyco_trans_29"/>
</dbReference>
<keyword evidence="25" id="KW-1185">Reference proteome</keyword>
<dbReference type="GO" id="GO:0005576">
    <property type="term" value="C:extracellular region"/>
    <property type="evidence" value="ECO:0007669"/>
    <property type="project" value="UniProtKB-SubCell"/>
</dbReference>
<evidence type="ECO:0000256" key="17">
    <source>
        <dbReference type="ARBA" id="ARBA00069321"/>
    </source>
</evidence>
<dbReference type="GO" id="GO:0032580">
    <property type="term" value="C:Golgi cisterna membrane"/>
    <property type="evidence" value="ECO:0007669"/>
    <property type="project" value="UniProtKB-SubCell"/>
</dbReference>
<keyword evidence="8" id="KW-0812">Transmembrane</keyword>
<dbReference type="GO" id="GO:0097503">
    <property type="term" value="P:sialylation"/>
    <property type="evidence" value="ECO:0007669"/>
    <property type="project" value="TreeGrafter"/>
</dbReference>
<keyword evidence="9" id="KW-0735">Signal-anchor</keyword>
<dbReference type="PANTHER" id="PTHR46059:SF2">
    <property type="entry name" value="BETA-GALACTOSIDE ALPHA-2,6-SIALYLTRANSFERASE 1"/>
    <property type="match status" value="1"/>
</dbReference>
<evidence type="ECO:0000313" key="25">
    <source>
        <dbReference type="Proteomes" id="UP000261580"/>
    </source>
</evidence>
<feature type="compositionally biased region" description="Basic and acidic residues" evidence="22">
    <location>
        <begin position="73"/>
        <end position="82"/>
    </location>
</feature>
<evidence type="ECO:0000256" key="19">
    <source>
        <dbReference type="ARBA" id="ARBA00076676"/>
    </source>
</evidence>
<accession>A0A3Q4MVK3</accession>
<dbReference type="GO" id="GO:0018279">
    <property type="term" value="P:protein N-linked glycosylation via asparagine"/>
    <property type="evidence" value="ECO:0007669"/>
    <property type="project" value="TreeGrafter"/>
</dbReference>
<dbReference type="OMA" id="PFSALPW"/>
<keyword evidence="23" id="KW-0732">Signal</keyword>
<evidence type="ECO:0000256" key="13">
    <source>
        <dbReference type="ARBA" id="ARBA00023157"/>
    </source>
</evidence>
<evidence type="ECO:0000256" key="11">
    <source>
        <dbReference type="ARBA" id="ARBA00023034"/>
    </source>
</evidence>
<proteinExistence type="inferred from homology"/>
<evidence type="ECO:0000256" key="12">
    <source>
        <dbReference type="ARBA" id="ARBA00023136"/>
    </source>
</evidence>
<evidence type="ECO:0000256" key="16">
    <source>
        <dbReference type="ARBA" id="ARBA00034329"/>
    </source>
</evidence>
<evidence type="ECO:0000256" key="22">
    <source>
        <dbReference type="SAM" id="MobiDB-lite"/>
    </source>
</evidence>
<reference evidence="24" key="1">
    <citation type="submission" date="2025-08" db="UniProtKB">
        <authorList>
            <consortium name="Ensembl"/>
        </authorList>
    </citation>
    <scope>IDENTIFICATION</scope>
</reference>